<protein>
    <submittedName>
        <fullName evidence="2">Uncharacterized protein</fullName>
    </submittedName>
</protein>
<sequence>MRSARTSARHHGAAGGTRLTDHTASSGSAAASDVARALDALATVWHVDLPVRAGLTAARLLAPAQHDAQQPFAVWLDQVCSPQTLAMLTMIARDNIRAQFAAMRERGRMRVDLIQEIVTPLWPDTLASWAGLPDQQRRRLRHLARMLDLLSDPARLSSRRLVALIESLDELRRLFRAAYRAPRHLHGKPNPNLFSALELAWTPAIGTIEDEAAFAATQLLFTGSEAAWRRTGPFIAKLLAKPDAMTQLSTRRDDGRLAADRWERAQPARRTGHRQPAHAKGSAWAPLASALAHTQTRAVLDVLGDPQSPVERGDGAHWRVCSDGTRRLEHLSVVLTTSSAPRATKTEFK</sequence>
<dbReference type="GO" id="GO:0004497">
    <property type="term" value="F:monooxygenase activity"/>
    <property type="evidence" value="ECO:0007669"/>
    <property type="project" value="InterPro"/>
</dbReference>
<accession>A0A494X2N9</accession>
<name>A0A494X2N9_9BURK</name>
<evidence type="ECO:0000256" key="1">
    <source>
        <dbReference type="SAM" id="MobiDB-lite"/>
    </source>
</evidence>
<dbReference type="OrthoDB" id="9131104at2"/>
<gene>
    <name evidence="2" type="ORF">D7S89_24715</name>
</gene>
<dbReference type="InterPro" id="IPR036396">
    <property type="entry name" value="Cyt_P450_sf"/>
</dbReference>
<comment type="caution">
    <text evidence="2">The sequence shown here is derived from an EMBL/GenBank/DDBJ whole genome shotgun (WGS) entry which is preliminary data.</text>
</comment>
<organism evidence="2 3">
    <name type="scientific">Trinickia fusca</name>
    <dbReference type="NCBI Taxonomy" id="2419777"/>
    <lineage>
        <taxon>Bacteria</taxon>
        <taxon>Pseudomonadati</taxon>
        <taxon>Pseudomonadota</taxon>
        <taxon>Betaproteobacteria</taxon>
        <taxon>Burkholderiales</taxon>
        <taxon>Burkholderiaceae</taxon>
        <taxon>Trinickia</taxon>
    </lineage>
</organism>
<dbReference type="Proteomes" id="UP000280434">
    <property type="component" value="Unassembled WGS sequence"/>
</dbReference>
<evidence type="ECO:0000313" key="3">
    <source>
        <dbReference type="Proteomes" id="UP000280434"/>
    </source>
</evidence>
<dbReference type="GO" id="GO:0016705">
    <property type="term" value="F:oxidoreductase activity, acting on paired donors, with incorporation or reduction of molecular oxygen"/>
    <property type="evidence" value="ECO:0007669"/>
    <property type="project" value="InterPro"/>
</dbReference>
<dbReference type="RefSeq" id="WP_121281496.1">
    <property type="nucleotide sequence ID" value="NZ_RBZV01000016.1"/>
</dbReference>
<keyword evidence="3" id="KW-1185">Reference proteome</keyword>
<dbReference type="GO" id="GO:0020037">
    <property type="term" value="F:heme binding"/>
    <property type="evidence" value="ECO:0007669"/>
    <property type="project" value="InterPro"/>
</dbReference>
<evidence type="ECO:0000313" key="2">
    <source>
        <dbReference type="EMBL" id="RKP43881.1"/>
    </source>
</evidence>
<reference evidence="2 3" key="1">
    <citation type="submission" date="2018-10" db="EMBL/GenBank/DDBJ databases">
        <title>Paraburkholderia sp. 7MK8-2, isolated from soil.</title>
        <authorList>
            <person name="Gao Z.-H."/>
            <person name="Qiu L.-H."/>
        </authorList>
    </citation>
    <scope>NUCLEOTIDE SEQUENCE [LARGE SCALE GENOMIC DNA]</scope>
    <source>
        <strain evidence="2 3">7MK8-2</strain>
    </source>
</reference>
<dbReference type="SUPFAM" id="SSF48264">
    <property type="entry name" value="Cytochrome P450"/>
    <property type="match status" value="1"/>
</dbReference>
<feature type="region of interest" description="Disordered" evidence="1">
    <location>
        <begin position="1"/>
        <end position="25"/>
    </location>
</feature>
<dbReference type="EMBL" id="RBZV01000016">
    <property type="protein sequence ID" value="RKP43881.1"/>
    <property type="molecule type" value="Genomic_DNA"/>
</dbReference>
<dbReference type="Gene3D" id="1.10.630.10">
    <property type="entry name" value="Cytochrome P450"/>
    <property type="match status" value="1"/>
</dbReference>
<proteinExistence type="predicted"/>
<dbReference type="GO" id="GO:0005506">
    <property type="term" value="F:iron ion binding"/>
    <property type="evidence" value="ECO:0007669"/>
    <property type="project" value="InterPro"/>
</dbReference>
<dbReference type="AlphaFoldDB" id="A0A494X2N9"/>